<dbReference type="Proteomes" id="UP001303889">
    <property type="component" value="Unassembled WGS sequence"/>
</dbReference>
<feature type="region of interest" description="Disordered" evidence="2">
    <location>
        <begin position="1"/>
        <end position="93"/>
    </location>
</feature>
<reference evidence="3" key="1">
    <citation type="journal article" date="2023" name="Mol. Phylogenet. Evol.">
        <title>Genome-scale phylogeny and comparative genomics of the fungal order Sordariales.</title>
        <authorList>
            <person name="Hensen N."/>
            <person name="Bonometti L."/>
            <person name="Westerberg I."/>
            <person name="Brannstrom I.O."/>
            <person name="Guillou S."/>
            <person name="Cros-Aarteil S."/>
            <person name="Calhoun S."/>
            <person name="Haridas S."/>
            <person name="Kuo A."/>
            <person name="Mondo S."/>
            <person name="Pangilinan J."/>
            <person name="Riley R."/>
            <person name="LaButti K."/>
            <person name="Andreopoulos B."/>
            <person name="Lipzen A."/>
            <person name="Chen C."/>
            <person name="Yan M."/>
            <person name="Daum C."/>
            <person name="Ng V."/>
            <person name="Clum A."/>
            <person name="Steindorff A."/>
            <person name="Ohm R.A."/>
            <person name="Martin F."/>
            <person name="Silar P."/>
            <person name="Natvig D.O."/>
            <person name="Lalanne C."/>
            <person name="Gautier V."/>
            <person name="Ament-Velasquez S.L."/>
            <person name="Kruys A."/>
            <person name="Hutchinson M.I."/>
            <person name="Powell A.J."/>
            <person name="Barry K."/>
            <person name="Miller A.N."/>
            <person name="Grigoriev I.V."/>
            <person name="Debuchy R."/>
            <person name="Gladieux P."/>
            <person name="Hiltunen Thoren M."/>
            <person name="Johannesson H."/>
        </authorList>
    </citation>
    <scope>NUCLEOTIDE SEQUENCE</scope>
    <source>
        <strain evidence="3">CBS 103.79</strain>
    </source>
</reference>
<feature type="coiled-coil region" evidence="1">
    <location>
        <begin position="184"/>
        <end position="221"/>
    </location>
</feature>
<feature type="coiled-coil region" evidence="1">
    <location>
        <begin position="97"/>
        <end position="159"/>
    </location>
</feature>
<accession>A0AAN6MFB3</accession>
<sequence>MRQIAADPSRDLRYPGREPDERRPAARAASRHPSESETPGLRSKSRTPRSKSRRPRSKSRGPRGSPSGPRNPRDAPGGLDDGGSSLQDDPRRPASDLARLVEERNQFRDGLDRLTEERSQLRAELARLDEQSQRDGRVLEDYRAVKAQLEQRCKDLKLAGDKAYHAEQLAGQELARLRQELVRRQQEGAQLRLALKEVDQLNNEVARLRRAEEMLGKLQKEVLAGVDRHEPAFDEAVLGAFVAVNGKINALVKYTGAFFKIVGAVPFDTWGPGAMWAGAYNTEVAAVQGKDRRAVKQLLRLVVWHFVGRTLLDRARPFACFGSVLARNLDRDYHSMFEDVATSDAAAKWRAMTAARLLELDDEPCRASIQDFLLAEFAKIMHEHMGHAATPLKELEEWLRSSVFKQLGPVLQSAVALAQLVAKERSGFSLEMPDLTAVGFAKADNDAQMTTRGAPLNIDLGGANDEEGGVVVLVAAPMLIKWGTASGHGQPGSGDVLAKAFVEVVPGTKLPARPGN</sequence>
<dbReference type="EMBL" id="MU855738">
    <property type="protein sequence ID" value="KAK3899800.1"/>
    <property type="molecule type" value="Genomic_DNA"/>
</dbReference>
<feature type="compositionally biased region" description="Basic and acidic residues" evidence="2">
    <location>
        <begin position="8"/>
        <end position="24"/>
    </location>
</feature>
<keyword evidence="4" id="KW-1185">Reference proteome</keyword>
<keyword evidence="1" id="KW-0175">Coiled coil</keyword>
<gene>
    <name evidence="3" type="ORF">C8A05DRAFT_36568</name>
</gene>
<evidence type="ECO:0000256" key="1">
    <source>
        <dbReference type="SAM" id="Coils"/>
    </source>
</evidence>
<dbReference type="AlphaFoldDB" id="A0AAN6MFB3"/>
<protein>
    <submittedName>
        <fullName evidence="3">Uncharacterized protein</fullName>
    </submittedName>
</protein>
<reference evidence="3" key="2">
    <citation type="submission" date="2023-05" db="EMBL/GenBank/DDBJ databases">
        <authorList>
            <consortium name="Lawrence Berkeley National Laboratory"/>
            <person name="Steindorff A."/>
            <person name="Hensen N."/>
            <person name="Bonometti L."/>
            <person name="Westerberg I."/>
            <person name="Brannstrom I.O."/>
            <person name="Guillou S."/>
            <person name="Cros-Aarteil S."/>
            <person name="Calhoun S."/>
            <person name="Haridas S."/>
            <person name="Kuo A."/>
            <person name="Mondo S."/>
            <person name="Pangilinan J."/>
            <person name="Riley R."/>
            <person name="Labutti K."/>
            <person name="Andreopoulos B."/>
            <person name="Lipzen A."/>
            <person name="Chen C."/>
            <person name="Yanf M."/>
            <person name="Daum C."/>
            <person name="Ng V."/>
            <person name="Clum A."/>
            <person name="Ohm R."/>
            <person name="Martin F."/>
            <person name="Silar P."/>
            <person name="Natvig D."/>
            <person name="Lalanne C."/>
            <person name="Gautier V."/>
            <person name="Ament-Velasquez S.L."/>
            <person name="Kruys A."/>
            <person name="Hutchinson M.I."/>
            <person name="Powell A.J."/>
            <person name="Barry K."/>
            <person name="Miller A.N."/>
            <person name="Grigoriev I.V."/>
            <person name="Debuchy R."/>
            <person name="Gladieux P."/>
            <person name="Thoren M.H."/>
            <person name="Johannesson H."/>
        </authorList>
    </citation>
    <scope>NUCLEOTIDE SEQUENCE</scope>
    <source>
        <strain evidence="3">CBS 103.79</strain>
    </source>
</reference>
<evidence type="ECO:0000256" key="2">
    <source>
        <dbReference type="SAM" id="MobiDB-lite"/>
    </source>
</evidence>
<organism evidence="3 4">
    <name type="scientific">Staphylotrichum tortipilum</name>
    <dbReference type="NCBI Taxonomy" id="2831512"/>
    <lineage>
        <taxon>Eukaryota</taxon>
        <taxon>Fungi</taxon>
        <taxon>Dikarya</taxon>
        <taxon>Ascomycota</taxon>
        <taxon>Pezizomycotina</taxon>
        <taxon>Sordariomycetes</taxon>
        <taxon>Sordariomycetidae</taxon>
        <taxon>Sordariales</taxon>
        <taxon>Chaetomiaceae</taxon>
        <taxon>Staphylotrichum</taxon>
    </lineage>
</organism>
<evidence type="ECO:0000313" key="4">
    <source>
        <dbReference type="Proteomes" id="UP001303889"/>
    </source>
</evidence>
<evidence type="ECO:0000313" key="3">
    <source>
        <dbReference type="EMBL" id="KAK3899800.1"/>
    </source>
</evidence>
<proteinExistence type="predicted"/>
<name>A0AAN6MFB3_9PEZI</name>
<feature type="compositionally biased region" description="Basic residues" evidence="2">
    <location>
        <begin position="43"/>
        <end position="61"/>
    </location>
</feature>
<comment type="caution">
    <text evidence="3">The sequence shown here is derived from an EMBL/GenBank/DDBJ whole genome shotgun (WGS) entry which is preliminary data.</text>
</comment>